<gene>
    <name evidence="2" type="ORF">BDZ85DRAFT_269222</name>
</gene>
<dbReference type="AlphaFoldDB" id="A0A6A6G008"/>
<keyword evidence="3" id="KW-1185">Reference proteome</keyword>
<keyword evidence="1" id="KW-1133">Transmembrane helix</keyword>
<feature type="transmembrane region" description="Helical" evidence="1">
    <location>
        <begin position="38"/>
        <end position="58"/>
    </location>
</feature>
<evidence type="ECO:0000313" key="3">
    <source>
        <dbReference type="Proteomes" id="UP000799538"/>
    </source>
</evidence>
<organism evidence="2 3">
    <name type="scientific">Elsinoe ampelina</name>
    <dbReference type="NCBI Taxonomy" id="302913"/>
    <lineage>
        <taxon>Eukaryota</taxon>
        <taxon>Fungi</taxon>
        <taxon>Dikarya</taxon>
        <taxon>Ascomycota</taxon>
        <taxon>Pezizomycotina</taxon>
        <taxon>Dothideomycetes</taxon>
        <taxon>Dothideomycetidae</taxon>
        <taxon>Myriangiales</taxon>
        <taxon>Elsinoaceae</taxon>
        <taxon>Elsinoe</taxon>
    </lineage>
</organism>
<protein>
    <submittedName>
        <fullName evidence="2">Uncharacterized protein</fullName>
    </submittedName>
</protein>
<reference evidence="3" key="1">
    <citation type="journal article" date="2020" name="Stud. Mycol.">
        <title>101 Dothideomycetes genomes: A test case for predicting lifestyles and emergence of pathogens.</title>
        <authorList>
            <person name="Haridas S."/>
            <person name="Albert R."/>
            <person name="Binder M."/>
            <person name="Bloem J."/>
            <person name="LaButti K."/>
            <person name="Salamov A."/>
            <person name="Andreopoulos B."/>
            <person name="Baker S."/>
            <person name="Barry K."/>
            <person name="Bills G."/>
            <person name="Bluhm B."/>
            <person name="Cannon C."/>
            <person name="Castanera R."/>
            <person name="Culley D."/>
            <person name="Daum C."/>
            <person name="Ezra D."/>
            <person name="Gonzalez J."/>
            <person name="Henrissat B."/>
            <person name="Kuo A."/>
            <person name="Liang C."/>
            <person name="Lipzen A."/>
            <person name="Lutzoni F."/>
            <person name="Magnuson J."/>
            <person name="Mondo S."/>
            <person name="Nolan M."/>
            <person name="Ohm R."/>
            <person name="Pangilinan J."/>
            <person name="Park H.-J."/>
            <person name="Ramirez L."/>
            <person name="Alfaro M."/>
            <person name="Sun H."/>
            <person name="Tritt A."/>
            <person name="Yoshinaga Y."/>
            <person name="Zwiers L.-H."/>
            <person name="Turgeon B."/>
            <person name="Goodwin S."/>
            <person name="Spatafora J."/>
            <person name="Crous P."/>
            <person name="Grigoriev I."/>
        </authorList>
    </citation>
    <scope>NUCLEOTIDE SEQUENCE [LARGE SCALE GENOMIC DNA]</scope>
    <source>
        <strain evidence="3">CECT 20119</strain>
    </source>
</reference>
<dbReference type="EMBL" id="ML992521">
    <property type="protein sequence ID" value="KAF2219035.1"/>
    <property type="molecule type" value="Genomic_DNA"/>
</dbReference>
<name>A0A6A6G008_9PEZI</name>
<keyword evidence="1" id="KW-0472">Membrane</keyword>
<accession>A0A6A6G008</accession>
<proteinExistence type="predicted"/>
<keyword evidence="1" id="KW-0812">Transmembrane</keyword>
<evidence type="ECO:0000256" key="1">
    <source>
        <dbReference type="SAM" id="Phobius"/>
    </source>
</evidence>
<dbReference type="Proteomes" id="UP000799538">
    <property type="component" value="Unassembled WGS sequence"/>
</dbReference>
<evidence type="ECO:0000313" key="2">
    <source>
        <dbReference type="EMBL" id="KAF2219035.1"/>
    </source>
</evidence>
<sequence length="63" mass="7282">MRGPWPLHPRSRASRCHDAADLLHAWTLQIFKVVPRSALYHSGLGCWYLLFLSLHLLVQGIFQ</sequence>